<keyword evidence="6" id="KW-0548">Nucleotidyltransferase</keyword>
<evidence type="ECO:0000259" key="5">
    <source>
        <dbReference type="PROSITE" id="PS51084"/>
    </source>
</evidence>
<dbReference type="GO" id="GO:0000166">
    <property type="term" value="F:nucleotide binding"/>
    <property type="evidence" value="ECO:0007669"/>
    <property type="project" value="UniProtKB-KW"/>
</dbReference>
<organism evidence="6 7">
    <name type="scientific">Candidatus Protofrankia californiensis</name>
    <dbReference type="NCBI Taxonomy" id="1839754"/>
    <lineage>
        <taxon>Bacteria</taxon>
        <taxon>Bacillati</taxon>
        <taxon>Actinomycetota</taxon>
        <taxon>Actinomycetes</taxon>
        <taxon>Frankiales</taxon>
        <taxon>Frankiaceae</taxon>
        <taxon>Protofrankia</taxon>
    </lineage>
</organism>
<dbReference type="SUPFAM" id="SSF54197">
    <property type="entry name" value="HIT-like"/>
    <property type="match status" value="1"/>
</dbReference>
<name>A0A1C3P2G6_9ACTN</name>
<evidence type="ECO:0000256" key="3">
    <source>
        <dbReference type="PIRSR" id="PIRSR639383-2"/>
    </source>
</evidence>
<dbReference type="PANTHER" id="PTHR42997:SF1">
    <property type="entry name" value="AP-4-A PHOSPHORYLASE"/>
    <property type="match status" value="1"/>
</dbReference>
<dbReference type="PANTHER" id="PTHR42997">
    <property type="entry name" value="HIT FAMILY HYDROLASE"/>
    <property type="match status" value="1"/>
</dbReference>
<dbReference type="AlphaFoldDB" id="A0A1C3P2G6"/>
<evidence type="ECO:0000256" key="4">
    <source>
        <dbReference type="PROSITE-ProRule" id="PRU00464"/>
    </source>
</evidence>
<feature type="active site" description="Tele-AMP-histidine intermediate" evidence="2">
    <location>
        <position position="144"/>
    </location>
</feature>
<dbReference type="InterPro" id="IPR011146">
    <property type="entry name" value="HIT-like"/>
</dbReference>
<dbReference type="CDD" id="cd01275">
    <property type="entry name" value="FHIT"/>
    <property type="match status" value="1"/>
</dbReference>
<dbReference type="EC" id="2.7.7.53" evidence="6"/>
<gene>
    <name evidence="6" type="ORF">FDG2_3982</name>
</gene>
<feature type="domain" description="HIT" evidence="5">
    <location>
        <begin position="48"/>
        <end position="157"/>
    </location>
</feature>
<dbReference type="InterPro" id="IPR036265">
    <property type="entry name" value="HIT-like_sf"/>
</dbReference>
<protein>
    <submittedName>
        <fullName evidence="6">AP-4-A phosphorylase</fullName>
        <ecNumber evidence="6">2.7.7.53</ecNumber>
    </submittedName>
</protein>
<dbReference type="InterPro" id="IPR052908">
    <property type="entry name" value="AP-4-A_phosphorylase"/>
</dbReference>
<evidence type="ECO:0000256" key="2">
    <source>
        <dbReference type="PIRSR" id="PIRSR639383-1"/>
    </source>
</evidence>
<reference evidence="7" key="1">
    <citation type="submission" date="2016-02" db="EMBL/GenBank/DDBJ databases">
        <authorList>
            <person name="Wibberg D."/>
        </authorList>
    </citation>
    <scope>NUCLEOTIDE SEQUENCE [LARGE SCALE GENOMIC DNA]</scope>
</reference>
<dbReference type="Proteomes" id="UP000199013">
    <property type="component" value="Unassembled WGS sequence"/>
</dbReference>
<dbReference type="InterPro" id="IPR039383">
    <property type="entry name" value="FHIT"/>
</dbReference>
<evidence type="ECO:0000313" key="6">
    <source>
        <dbReference type="EMBL" id="SBW24004.1"/>
    </source>
</evidence>
<dbReference type="GO" id="GO:0003877">
    <property type="term" value="F:ATP:ADP adenylyltransferase activity"/>
    <property type="evidence" value="ECO:0007669"/>
    <property type="project" value="UniProtKB-EC"/>
</dbReference>
<accession>A0A1C3P2G6</accession>
<evidence type="ECO:0000256" key="1">
    <source>
        <dbReference type="ARBA" id="ARBA00022741"/>
    </source>
</evidence>
<feature type="binding site" evidence="3">
    <location>
        <position position="74"/>
    </location>
    <ligand>
        <name>substrate</name>
    </ligand>
</feature>
<proteinExistence type="predicted"/>
<dbReference type="PROSITE" id="PS51084">
    <property type="entry name" value="HIT_2"/>
    <property type="match status" value="1"/>
</dbReference>
<dbReference type="Pfam" id="PF01230">
    <property type="entry name" value="HIT"/>
    <property type="match status" value="1"/>
</dbReference>
<sequence>MDVTPTTPEGVPLELQAGVGSPDAFRRLYTPHRMAYIKGERPAGQECPFCEIPSLSDEDGLVVARGETVYAVLNLYPYNSGHLMVVPYRHIPDYVDFVDAETIEMALFTQHALRALRRASGAHGFNVGMNLGVVAGAGIAEHVHQHVVPRWGGDTNFMPVVGGTKVLPALLGQTREITAAAWKETE</sequence>
<dbReference type="Gene3D" id="3.30.428.10">
    <property type="entry name" value="HIT-like"/>
    <property type="match status" value="1"/>
</dbReference>
<keyword evidence="6" id="KW-0808">Transferase</keyword>
<keyword evidence="7" id="KW-1185">Reference proteome</keyword>
<keyword evidence="1" id="KW-0547">Nucleotide-binding</keyword>
<dbReference type="EMBL" id="FLUV01001677">
    <property type="protein sequence ID" value="SBW24004.1"/>
    <property type="molecule type" value="Genomic_DNA"/>
</dbReference>
<evidence type="ECO:0000313" key="7">
    <source>
        <dbReference type="Proteomes" id="UP000199013"/>
    </source>
</evidence>
<feature type="short sequence motif" description="Histidine triad motif" evidence="4">
    <location>
        <begin position="142"/>
        <end position="146"/>
    </location>
</feature>
<feature type="binding site" evidence="3">
    <location>
        <position position="146"/>
    </location>
    <ligand>
        <name>substrate</name>
    </ligand>
</feature>